<reference evidence="2 3" key="1">
    <citation type="submission" date="2018-12" db="EMBL/GenBank/DDBJ databases">
        <authorList>
            <consortium name="Pathogen Informatics"/>
        </authorList>
    </citation>
    <scope>NUCLEOTIDE SEQUENCE [LARGE SCALE GENOMIC DNA]</scope>
    <source>
        <strain evidence="2 3">NCTC13079</strain>
    </source>
</reference>
<keyword evidence="3" id="KW-1185">Reference proteome</keyword>
<dbReference type="OrthoDB" id="1697131at2"/>
<dbReference type="EMBL" id="LR134523">
    <property type="protein sequence ID" value="VEJ35856.1"/>
    <property type="molecule type" value="Genomic_DNA"/>
</dbReference>
<evidence type="ECO:0000313" key="2">
    <source>
        <dbReference type="EMBL" id="VEJ35856.1"/>
    </source>
</evidence>
<accession>A0A448V1Z0</accession>
<keyword evidence="1" id="KW-0812">Transmembrane</keyword>
<dbReference type="Proteomes" id="UP000269544">
    <property type="component" value="Chromosome"/>
</dbReference>
<sequence length="186" mass="20480">MIQSSLLIRGILAVLKTLENWYEDSALHRFFAAIGRFFSRSAKGSVALYAAEHAEAVVERSIAFAVLRGIVRVLNTVIVWLRMRFRGAGEGAKVFSYVADFKSPRTALSTFGPLSAGFGLALTVIAMMFARPMALIGIGFLALGLFSLFFSEKTDEKADTAISLRILKKIAALFVHDEEAEAWQKK</sequence>
<evidence type="ECO:0000313" key="3">
    <source>
        <dbReference type="Proteomes" id="UP000269544"/>
    </source>
</evidence>
<dbReference type="AlphaFoldDB" id="A0A448V1Z0"/>
<dbReference type="RefSeq" id="WP_126465610.1">
    <property type="nucleotide sequence ID" value="NZ_LR134523.1"/>
</dbReference>
<feature type="transmembrane region" description="Helical" evidence="1">
    <location>
        <begin position="133"/>
        <end position="150"/>
    </location>
</feature>
<dbReference type="KEGG" id="piv:NCTC13079_01040"/>
<evidence type="ECO:0000256" key="1">
    <source>
        <dbReference type="SAM" id="Phobius"/>
    </source>
</evidence>
<organism evidence="2 3">
    <name type="scientific">Aedoeadaptatus ivorii</name>
    <dbReference type="NCBI Taxonomy" id="54006"/>
    <lineage>
        <taxon>Bacteria</taxon>
        <taxon>Bacillati</taxon>
        <taxon>Bacillota</taxon>
        <taxon>Tissierellia</taxon>
        <taxon>Tissierellales</taxon>
        <taxon>Peptoniphilaceae</taxon>
        <taxon>Aedoeadaptatus</taxon>
    </lineage>
</organism>
<feature type="transmembrane region" description="Helical" evidence="1">
    <location>
        <begin position="106"/>
        <end position="127"/>
    </location>
</feature>
<keyword evidence="1" id="KW-0472">Membrane</keyword>
<name>A0A448V1Z0_9FIRM</name>
<proteinExistence type="predicted"/>
<keyword evidence="1" id="KW-1133">Transmembrane helix</keyword>
<gene>
    <name evidence="2" type="ORF">NCTC13079_01040</name>
</gene>
<protein>
    <submittedName>
        <fullName evidence="2">Uncharacterized protein</fullName>
    </submittedName>
</protein>